<keyword evidence="1 4" id="KW-0732">Signal</keyword>
<dbReference type="Gene3D" id="2.60.40.10">
    <property type="entry name" value="Immunoglobulins"/>
    <property type="match status" value="4"/>
</dbReference>
<dbReference type="CDD" id="cd00096">
    <property type="entry name" value="Ig"/>
    <property type="match status" value="1"/>
</dbReference>
<evidence type="ECO:0000259" key="5">
    <source>
        <dbReference type="PROSITE" id="PS50835"/>
    </source>
</evidence>
<keyword evidence="3" id="KW-0812">Transmembrane</keyword>
<dbReference type="InterPro" id="IPR013783">
    <property type="entry name" value="Ig-like_fold"/>
</dbReference>
<evidence type="ECO:0000256" key="3">
    <source>
        <dbReference type="SAM" id="Phobius"/>
    </source>
</evidence>
<feature type="domain" description="Ig-like" evidence="5">
    <location>
        <begin position="201"/>
        <end position="284"/>
    </location>
</feature>
<evidence type="ECO:0000256" key="1">
    <source>
        <dbReference type="ARBA" id="ARBA00022729"/>
    </source>
</evidence>
<dbReference type="InterPro" id="IPR007110">
    <property type="entry name" value="Ig-like_dom"/>
</dbReference>
<dbReference type="SMART" id="SM00409">
    <property type="entry name" value="IG"/>
    <property type="match status" value="4"/>
</dbReference>
<sequence>MVMAMLWTMVVSFILGYITRTHLQTLTFSPSTTPLSVVEGQTVILSVTADQSMSQFQWRHNVTLKKSDNDSRTQSSFQIANASKSDGGEYTCTGILLNGSSVSVKKTIDIHYISEAKITPSYRPYIVSIYQVNIQLVCDVDGNPTPSFKWTKGNSTSELSTSSNYKIPSVLKSTAGTYSCTAKNPAGSKNSKLEIIVQYSPIVEFLIDGGQNKAEGERVDFRCTVDSNPKADITIRSVENETFSYAIEDGSSLNATIEKVDCLDAGSYQCSANNSIGKVSTNIKNLFVRCKPRLDHRIYDSNKIFEQTLEIGEDMNITFNLIAYPKPEVRWIFRNAEGRYMQVSDVGYSNLNISAVSQLSTHRITLILTNVTNSDYGEYSALVTNAEGNTILTYKMMKKVTDDKYLIIILGVVFGAIFIILSIVIFVLIRKRGICLKDCRFGNYLKESEDHVKSPVYANKSFHEIKYEKNDFKEEFAETSIRSNYEETIPRNDEEHPYETPVSKIAENEYANWKAGSDNLNIHEDEYANISSKNKKVEGNDQQDPNKLIYENTEPVFKPKKHKGSFLYLNNGNNVESLTEKERKMSNIDDDCGV</sequence>
<feature type="domain" description="Ig-like" evidence="5">
    <location>
        <begin position="120"/>
        <end position="196"/>
    </location>
</feature>
<feature type="transmembrane region" description="Helical" evidence="3">
    <location>
        <begin position="405"/>
        <end position="429"/>
    </location>
</feature>
<proteinExistence type="predicted"/>
<dbReference type="PROSITE" id="PS50835">
    <property type="entry name" value="IG_LIKE"/>
    <property type="match status" value="3"/>
</dbReference>
<dbReference type="InterPro" id="IPR036179">
    <property type="entry name" value="Ig-like_dom_sf"/>
</dbReference>
<organism evidence="6 7">
    <name type="scientific">Tegillarca granosa</name>
    <name type="common">Malaysian cockle</name>
    <name type="synonym">Anadara granosa</name>
    <dbReference type="NCBI Taxonomy" id="220873"/>
    <lineage>
        <taxon>Eukaryota</taxon>
        <taxon>Metazoa</taxon>
        <taxon>Spiralia</taxon>
        <taxon>Lophotrochozoa</taxon>
        <taxon>Mollusca</taxon>
        <taxon>Bivalvia</taxon>
        <taxon>Autobranchia</taxon>
        <taxon>Pteriomorphia</taxon>
        <taxon>Arcoida</taxon>
        <taxon>Arcoidea</taxon>
        <taxon>Arcidae</taxon>
        <taxon>Tegillarca</taxon>
    </lineage>
</organism>
<feature type="chain" id="PRO_5046658580" description="Ig-like domain-containing protein" evidence="4">
    <location>
        <begin position="24"/>
        <end position="594"/>
    </location>
</feature>
<dbReference type="EMBL" id="JARBDR010000376">
    <property type="protein sequence ID" value="KAJ8313319.1"/>
    <property type="molecule type" value="Genomic_DNA"/>
</dbReference>
<feature type="signal peptide" evidence="4">
    <location>
        <begin position="1"/>
        <end position="23"/>
    </location>
</feature>
<protein>
    <recommendedName>
        <fullName evidence="5">Ig-like domain-containing protein</fullName>
    </recommendedName>
</protein>
<dbReference type="Pfam" id="PF13927">
    <property type="entry name" value="Ig_3"/>
    <property type="match status" value="2"/>
</dbReference>
<dbReference type="PANTHER" id="PTHR45080">
    <property type="entry name" value="CONTACTIN 5"/>
    <property type="match status" value="1"/>
</dbReference>
<keyword evidence="3" id="KW-0472">Membrane</keyword>
<dbReference type="Proteomes" id="UP001217089">
    <property type="component" value="Unassembled WGS sequence"/>
</dbReference>
<gene>
    <name evidence="6" type="ORF">KUTeg_009105</name>
</gene>
<dbReference type="SUPFAM" id="SSF48726">
    <property type="entry name" value="Immunoglobulin"/>
    <property type="match status" value="4"/>
</dbReference>
<evidence type="ECO:0000313" key="6">
    <source>
        <dbReference type="EMBL" id="KAJ8313319.1"/>
    </source>
</evidence>
<dbReference type="Pfam" id="PF13895">
    <property type="entry name" value="Ig_2"/>
    <property type="match status" value="1"/>
</dbReference>
<dbReference type="InterPro" id="IPR003599">
    <property type="entry name" value="Ig_sub"/>
</dbReference>
<feature type="domain" description="Ig-like" evidence="5">
    <location>
        <begin position="30"/>
        <end position="109"/>
    </location>
</feature>
<dbReference type="InterPro" id="IPR003598">
    <property type="entry name" value="Ig_sub2"/>
</dbReference>
<dbReference type="PANTHER" id="PTHR45080:SF8">
    <property type="entry name" value="IG-LIKE DOMAIN-CONTAINING PROTEIN"/>
    <property type="match status" value="1"/>
</dbReference>
<keyword evidence="2" id="KW-1015">Disulfide bond</keyword>
<evidence type="ECO:0000313" key="7">
    <source>
        <dbReference type="Proteomes" id="UP001217089"/>
    </source>
</evidence>
<comment type="caution">
    <text evidence="6">The sequence shown here is derived from an EMBL/GenBank/DDBJ whole genome shotgun (WGS) entry which is preliminary data.</text>
</comment>
<evidence type="ECO:0000256" key="2">
    <source>
        <dbReference type="ARBA" id="ARBA00023157"/>
    </source>
</evidence>
<keyword evidence="7" id="KW-1185">Reference proteome</keyword>
<evidence type="ECO:0000256" key="4">
    <source>
        <dbReference type="SAM" id="SignalP"/>
    </source>
</evidence>
<dbReference type="SMART" id="SM00408">
    <property type="entry name" value="IGc2"/>
    <property type="match status" value="4"/>
</dbReference>
<dbReference type="InterPro" id="IPR050958">
    <property type="entry name" value="Cell_Adh-Cytoskel_Orgn"/>
</dbReference>
<keyword evidence="3" id="KW-1133">Transmembrane helix</keyword>
<accession>A0ABQ9F7L1</accession>
<name>A0ABQ9F7L1_TEGGR</name>
<reference evidence="6 7" key="1">
    <citation type="submission" date="2022-12" db="EMBL/GenBank/DDBJ databases">
        <title>Chromosome-level genome of Tegillarca granosa.</title>
        <authorList>
            <person name="Kim J."/>
        </authorList>
    </citation>
    <scope>NUCLEOTIDE SEQUENCE [LARGE SCALE GENOMIC DNA]</scope>
    <source>
        <strain evidence="6">Teg-2019</strain>
        <tissue evidence="6">Adductor muscle</tissue>
    </source>
</reference>